<sequence>MDPLGTVRKDRPSIKQAMAIDVAPGDWGNAEVRDIKRVLDSVAGELLTHAGISGGDLSIRVIPRHGSPKVLYERGAQGQYVIQLTARDERWFQYVFQFSHELCHVLSNFDHKEPIGDGKVNESNQWFEEALCETASLFTLRRLAVVWETNPPTRNWSGYAPQFSAYASRLMAESHRHLPAGQSFPDWYAQNQAALSSNPYLREKNELVAAHLLPLFEAHPELWQSIAYLNPRKASASTPFSQYLADWQAASLDKTLAKQVQALFGLPYAGQINKMDGSESAEKNLPLLRSSPASP</sequence>
<organism evidence="1">
    <name type="scientific">Polaromonas hydrogenivorans</name>
    <dbReference type="NCBI Taxonomy" id="335476"/>
    <lineage>
        <taxon>Bacteria</taxon>
        <taxon>Pseudomonadati</taxon>
        <taxon>Pseudomonadota</taxon>
        <taxon>Betaproteobacteria</taxon>
        <taxon>Burkholderiales</taxon>
        <taxon>Comamonadaceae</taxon>
        <taxon>Polaromonas</taxon>
    </lineage>
</organism>
<proteinExistence type="predicted"/>
<dbReference type="RefSeq" id="WP_349277851.1">
    <property type="nucleotide sequence ID" value="NZ_CP157675.1"/>
</dbReference>
<gene>
    <name evidence="1" type="ORF">ABLV49_15695</name>
</gene>
<accession>A0AAU7LNY2</accession>
<dbReference type="AlphaFoldDB" id="A0AAU7LNY2"/>
<evidence type="ECO:0008006" key="2">
    <source>
        <dbReference type="Google" id="ProtNLM"/>
    </source>
</evidence>
<protein>
    <recommendedName>
        <fullName evidence="2">IrrE N-terminal-like domain-containing protein</fullName>
    </recommendedName>
</protein>
<evidence type="ECO:0000313" key="1">
    <source>
        <dbReference type="EMBL" id="XBP69325.1"/>
    </source>
</evidence>
<dbReference type="EMBL" id="CP157675">
    <property type="protein sequence ID" value="XBP69325.1"/>
    <property type="molecule type" value="Genomic_DNA"/>
</dbReference>
<reference evidence="1" key="1">
    <citation type="submission" date="2024-05" db="EMBL/GenBank/DDBJ databases">
        <authorList>
            <person name="Bunk B."/>
            <person name="Swiderski J."/>
            <person name="Sproer C."/>
            <person name="Thiel V."/>
        </authorList>
    </citation>
    <scope>NUCLEOTIDE SEQUENCE</scope>
    <source>
        <strain evidence="1">DSM 17735</strain>
    </source>
</reference>
<name>A0AAU7LNY2_9BURK</name>